<evidence type="ECO:0000313" key="2">
    <source>
        <dbReference type="Proteomes" id="UP000015241"/>
    </source>
</evidence>
<dbReference type="InParanoid" id="S8F1G7"/>
<sequence>MEIISSPGTIYVLALIALANLTDHLFKLNTGNLVMQIASVLRAPDPKMYCGELIIQTVIPAAAALSSALPLSFETLLSRESLVGIGMEGDSSSLKCTSLEQSDKVFESLKLNQFKPLLQNNDIWRPFSHAVNVQRMKEQPVHLLTSHWLYSIEGGDPQDYPSPISVKEGLDCIQLPDLSNSAGGNEAGAFQVHDVLLITTELNLNLQSNHWVPYPSKGTKLDKWTQQEREKVCKAKAVKSVFELRDELSTMYKSGMHASQDQYIKISLSMTKYIIIDFLPTFNVAQHL</sequence>
<organism evidence="1 2">
    <name type="scientific">Fomitopsis schrenkii</name>
    <name type="common">Brown rot fungus</name>
    <dbReference type="NCBI Taxonomy" id="2126942"/>
    <lineage>
        <taxon>Eukaryota</taxon>
        <taxon>Fungi</taxon>
        <taxon>Dikarya</taxon>
        <taxon>Basidiomycota</taxon>
        <taxon>Agaricomycotina</taxon>
        <taxon>Agaricomycetes</taxon>
        <taxon>Polyporales</taxon>
        <taxon>Fomitopsis</taxon>
    </lineage>
</organism>
<reference evidence="1 2" key="1">
    <citation type="journal article" date="2012" name="Science">
        <title>The Paleozoic origin of enzymatic lignin decomposition reconstructed from 31 fungal genomes.</title>
        <authorList>
            <person name="Floudas D."/>
            <person name="Binder M."/>
            <person name="Riley R."/>
            <person name="Barry K."/>
            <person name="Blanchette R.A."/>
            <person name="Henrissat B."/>
            <person name="Martinez A.T."/>
            <person name="Otillar R."/>
            <person name="Spatafora J.W."/>
            <person name="Yadav J.S."/>
            <person name="Aerts A."/>
            <person name="Benoit I."/>
            <person name="Boyd A."/>
            <person name="Carlson A."/>
            <person name="Copeland A."/>
            <person name="Coutinho P.M."/>
            <person name="de Vries R.P."/>
            <person name="Ferreira P."/>
            <person name="Findley K."/>
            <person name="Foster B."/>
            <person name="Gaskell J."/>
            <person name="Glotzer D."/>
            <person name="Gorecki P."/>
            <person name="Heitman J."/>
            <person name="Hesse C."/>
            <person name="Hori C."/>
            <person name="Igarashi K."/>
            <person name="Jurgens J.A."/>
            <person name="Kallen N."/>
            <person name="Kersten P."/>
            <person name="Kohler A."/>
            <person name="Kuees U."/>
            <person name="Kumar T.K.A."/>
            <person name="Kuo A."/>
            <person name="LaButti K."/>
            <person name="Larrondo L.F."/>
            <person name="Lindquist E."/>
            <person name="Ling A."/>
            <person name="Lombard V."/>
            <person name="Lucas S."/>
            <person name="Lundell T."/>
            <person name="Martin R."/>
            <person name="McLaughlin D.J."/>
            <person name="Morgenstern I."/>
            <person name="Morin E."/>
            <person name="Murat C."/>
            <person name="Nagy L.G."/>
            <person name="Nolan M."/>
            <person name="Ohm R.A."/>
            <person name="Patyshakuliyeva A."/>
            <person name="Rokas A."/>
            <person name="Ruiz-Duenas F.J."/>
            <person name="Sabat G."/>
            <person name="Salamov A."/>
            <person name="Samejima M."/>
            <person name="Schmutz J."/>
            <person name="Slot J.C."/>
            <person name="St John F."/>
            <person name="Stenlid J."/>
            <person name="Sun H."/>
            <person name="Sun S."/>
            <person name="Syed K."/>
            <person name="Tsang A."/>
            <person name="Wiebenga A."/>
            <person name="Young D."/>
            <person name="Pisabarro A."/>
            <person name="Eastwood D.C."/>
            <person name="Martin F."/>
            <person name="Cullen D."/>
            <person name="Grigoriev I.V."/>
            <person name="Hibbett D.S."/>
        </authorList>
    </citation>
    <scope>NUCLEOTIDE SEQUENCE</scope>
    <source>
        <strain evidence="2">FP-58527</strain>
    </source>
</reference>
<dbReference type="EMBL" id="KE504331">
    <property type="protein sequence ID" value="EPS92854.1"/>
    <property type="molecule type" value="Genomic_DNA"/>
</dbReference>
<proteinExistence type="predicted"/>
<name>S8F1G7_FOMSC</name>
<accession>S8F1G7</accession>
<dbReference type="Proteomes" id="UP000015241">
    <property type="component" value="Unassembled WGS sequence"/>
</dbReference>
<dbReference type="HOGENOM" id="CLU_968225_0_0_1"/>
<evidence type="ECO:0000313" key="1">
    <source>
        <dbReference type="EMBL" id="EPS92854.1"/>
    </source>
</evidence>
<gene>
    <name evidence="1" type="ORF">FOMPIDRAFT_94217</name>
</gene>
<dbReference type="AlphaFoldDB" id="S8F1G7"/>
<keyword evidence="2" id="KW-1185">Reference proteome</keyword>
<feature type="non-terminal residue" evidence="1">
    <location>
        <position position="288"/>
    </location>
</feature>
<protein>
    <submittedName>
        <fullName evidence="1">Uncharacterized protein</fullName>
    </submittedName>
</protein>